<dbReference type="Proteomes" id="UP000196082">
    <property type="component" value="Unassembled WGS sequence"/>
</dbReference>
<dbReference type="EMBL" id="NFSB01000086">
    <property type="protein sequence ID" value="OUM27132.1"/>
    <property type="molecule type" value="Genomic_DNA"/>
</dbReference>
<reference evidence="1" key="1">
    <citation type="submission" date="2017-05" db="EMBL/GenBank/DDBJ databases">
        <title>Whole genome sequence of Pseudomonas putida isolate 1312 commercialized as a biostimulant.</title>
        <authorList>
            <person name="Crovadore J."/>
            <person name="Blanc P."/>
            <person name="Chablais R."/>
            <person name="Cochard B."/>
            <person name="Grizard D."/>
            <person name="Lefort F."/>
        </authorList>
    </citation>
    <scope>NUCLEOTIDE SEQUENCE [LARGE SCALE GENOMIC DNA]</scope>
    <source>
        <strain evidence="1">1312</strain>
    </source>
</reference>
<gene>
    <name evidence="1" type="ORF">B8W72_22485</name>
</gene>
<proteinExistence type="predicted"/>
<accession>A0A1Y3KV80</accession>
<organism evidence="1">
    <name type="scientific">Pseudomonas putida</name>
    <name type="common">Arthrobacter siderocapsulatus</name>
    <dbReference type="NCBI Taxonomy" id="303"/>
    <lineage>
        <taxon>Bacteria</taxon>
        <taxon>Pseudomonadati</taxon>
        <taxon>Pseudomonadota</taxon>
        <taxon>Gammaproteobacteria</taxon>
        <taxon>Pseudomonadales</taxon>
        <taxon>Pseudomonadaceae</taxon>
        <taxon>Pseudomonas</taxon>
    </lineage>
</organism>
<protein>
    <submittedName>
        <fullName evidence="1">Uncharacterized protein</fullName>
    </submittedName>
</protein>
<name>A0A1Y3KV80_PSEPU</name>
<dbReference type="AlphaFoldDB" id="A0A1Y3KV80"/>
<evidence type="ECO:0000313" key="1">
    <source>
        <dbReference type="EMBL" id="OUM27132.1"/>
    </source>
</evidence>
<sequence length="84" mass="9298">MIEDAAARSGFVQGAAIPRTNAALFINWLVREGKIPVDSEATFQALRDLKNQAAQESDFFITPSDAHRYLRLAARARQLILDPA</sequence>
<comment type="caution">
    <text evidence="1">The sequence shown here is derived from an EMBL/GenBank/DDBJ whole genome shotgun (WGS) entry which is preliminary data.</text>
</comment>